<evidence type="ECO:0000256" key="1">
    <source>
        <dbReference type="ARBA" id="ARBA00004123"/>
    </source>
</evidence>
<keyword evidence="4" id="KW-0804">Transcription</keyword>
<evidence type="ECO:0000313" key="8">
    <source>
        <dbReference type="Proteomes" id="UP001412067"/>
    </source>
</evidence>
<dbReference type="Proteomes" id="UP001412067">
    <property type="component" value="Unassembled WGS sequence"/>
</dbReference>
<keyword evidence="5" id="KW-0539">Nucleus</keyword>
<feature type="domain" description="BZIP" evidence="6">
    <location>
        <begin position="18"/>
        <end position="88"/>
    </location>
</feature>
<dbReference type="SUPFAM" id="SSF57959">
    <property type="entry name" value="Leucine zipper domain"/>
    <property type="match status" value="1"/>
</dbReference>
<evidence type="ECO:0000256" key="2">
    <source>
        <dbReference type="ARBA" id="ARBA00023015"/>
    </source>
</evidence>
<dbReference type="SMART" id="SM00338">
    <property type="entry name" value="BRLZ"/>
    <property type="match status" value="1"/>
</dbReference>
<evidence type="ECO:0000259" key="6">
    <source>
        <dbReference type="PROSITE" id="PS50217"/>
    </source>
</evidence>
<evidence type="ECO:0000313" key="7">
    <source>
        <dbReference type="EMBL" id="KAK8960795.1"/>
    </source>
</evidence>
<dbReference type="PROSITE" id="PS00036">
    <property type="entry name" value="BZIP_BASIC"/>
    <property type="match status" value="1"/>
</dbReference>
<organism evidence="7 8">
    <name type="scientific">Platanthera guangdongensis</name>
    <dbReference type="NCBI Taxonomy" id="2320717"/>
    <lineage>
        <taxon>Eukaryota</taxon>
        <taxon>Viridiplantae</taxon>
        <taxon>Streptophyta</taxon>
        <taxon>Embryophyta</taxon>
        <taxon>Tracheophyta</taxon>
        <taxon>Spermatophyta</taxon>
        <taxon>Magnoliopsida</taxon>
        <taxon>Liliopsida</taxon>
        <taxon>Asparagales</taxon>
        <taxon>Orchidaceae</taxon>
        <taxon>Orchidoideae</taxon>
        <taxon>Orchideae</taxon>
        <taxon>Orchidinae</taxon>
        <taxon>Platanthera</taxon>
    </lineage>
</organism>
<accession>A0ABR2MA28</accession>
<reference evidence="7 8" key="1">
    <citation type="journal article" date="2022" name="Nat. Plants">
        <title>Genomes of leafy and leafless Platanthera orchids illuminate the evolution of mycoheterotrophy.</title>
        <authorList>
            <person name="Li M.H."/>
            <person name="Liu K.W."/>
            <person name="Li Z."/>
            <person name="Lu H.C."/>
            <person name="Ye Q.L."/>
            <person name="Zhang D."/>
            <person name="Wang J.Y."/>
            <person name="Li Y.F."/>
            <person name="Zhong Z.M."/>
            <person name="Liu X."/>
            <person name="Yu X."/>
            <person name="Liu D.K."/>
            <person name="Tu X.D."/>
            <person name="Liu B."/>
            <person name="Hao Y."/>
            <person name="Liao X.Y."/>
            <person name="Jiang Y.T."/>
            <person name="Sun W.H."/>
            <person name="Chen J."/>
            <person name="Chen Y.Q."/>
            <person name="Ai Y."/>
            <person name="Zhai J.W."/>
            <person name="Wu S.S."/>
            <person name="Zhou Z."/>
            <person name="Hsiao Y.Y."/>
            <person name="Wu W.L."/>
            <person name="Chen Y.Y."/>
            <person name="Lin Y.F."/>
            <person name="Hsu J.L."/>
            <person name="Li C.Y."/>
            <person name="Wang Z.W."/>
            <person name="Zhao X."/>
            <person name="Zhong W.Y."/>
            <person name="Ma X.K."/>
            <person name="Ma L."/>
            <person name="Huang J."/>
            <person name="Chen G.Z."/>
            <person name="Huang M.Z."/>
            <person name="Huang L."/>
            <person name="Peng D.H."/>
            <person name="Luo Y.B."/>
            <person name="Zou S.Q."/>
            <person name="Chen S.P."/>
            <person name="Lan S."/>
            <person name="Tsai W.C."/>
            <person name="Van de Peer Y."/>
            <person name="Liu Z.J."/>
        </authorList>
    </citation>
    <scope>NUCLEOTIDE SEQUENCE [LARGE SCALE GENOMIC DNA]</scope>
    <source>
        <strain evidence="7">Lor288</strain>
    </source>
</reference>
<dbReference type="PROSITE" id="PS50217">
    <property type="entry name" value="BZIP"/>
    <property type="match status" value="1"/>
</dbReference>
<evidence type="ECO:0000256" key="4">
    <source>
        <dbReference type="ARBA" id="ARBA00023163"/>
    </source>
</evidence>
<keyword evidence="2" id="KW-0805">Transcription regulation</keyword>
<keyword evidence="8" id="KW-1185">Reference proteome</keyword>
<sequence length="139" mass="15801">MDCSAADFDTGPTGSLKDDRRIRRMISNRESARRSRMRKQRHLEDLRSRVSRLRLENCSLADRIASVSGSCIFIRRENEKLRSEFSSLRHRISQIHRVLFLRQLERLSSPPVSSAVPAAAGSADATFTENEQIPASLMT</sequence>
<dbReference type="Pfam" id="PF00170">
    <property type="entry name" value="bZIP_1"/>
    <property type="match status" value="1"/>
</dbReference>
<comment type="caution">
    <text evidence="7">The sequence shown here is derived from an EMBL/GenBank/DDBJ whole genome shotgun (WGS) entry which is preliminary data.</text>
</comment>
<proteinExistence type="predicted"/>
<dbReference type="CDD" id="cd14702">
    <property type="entry name" value="bZIP_plant_GBF1"/>
    <property type="match status" value="1"/>
</dbReference>
<comment type="subcellular location">
    <subcellularLocation>
        <location evidence="1">Nucleus</location>
    </subcellularLocation>
</comment>
<dbReference type="EMBL" id="JBBWWR010000010">
    <property type="protein sequence ID" value="KAK8960795.1"/>
    <property type="molecule type" value="Genomic_DNA"/>
</dbReference>
<protein>
    <submittedName>
        <fullName evidence="7">Light-inducible protein CPRF2</fullName>
    </submittedName>
</protein>
<dbReference type="Gene3D" id="1.20.5.170">
    <property type="match status" value="1"/>
</dbReference>
<dbReference type="InterPro" id="IPR004827">
    <property type="entry name" value="bZIP"/>
</dbReference>
<dbReference type="PANTHER" id="PTHR46324">
    <property type="entry name" value="BASIC LEUCINE ZIPPER 43-RELATED"/>
    <property type="match status" value="1"/>
</dbReference>
<dbReference type="InterPro" id="IPR046347">
    <property type="entry name" value="bZIP_sf"/>
</dbReference>
<name>A0ABR2MA28_9ASPA</name>
<dbReference type="InterPro" id="IPR045314">
    <property type="entry name" value="bZIP_plant_GBF1"/>
</dbReference>
<evidence type="ECO:0000256" key="3">
    <source>
        <dbReference type="ARBA" id="ARBA00023125"/>
    </source>
</evidence>
<gene>
    <name evidence="7" type="primary">CPRF2</name>
    <name evidence="7" type="ORF">KSP40_PGU012407</name>
</gene>
<dbReference type="PANTHER" id="PTHR46324:SF3">
    <property type="entry name" value="BASIC LEUCINE ZIPPER 43-RELATED"/>
    <property type="match status" value="1"/>
</dbReference>
<evidence type="ECO:0000256" key="5">
    <source>
        <dbReference type="ARBA" id="ARBA00023242"/>
    </source>
</evidence>
<dbReference type="InterPro" id="IPR044521">
    <property type="entry name" value="AtbZIP8/43"/>
</dbReference>
<keyword evidence="3" id="KW-0238">DNA-binding</keyword>